<dbReference type="KEGG" id="aha:AHA_2632"/>
<dbReference type="EnsemblBacteria" id="ABK39897">
    <property type="protein sequence ID" value="ABK39897"/>
    <property type="gene ID" value="AHA_2632"/>
</dbReference>
<dbReference type="Proteomes" id="UP000000756">
    <property type="component" value="Chromosome"/>
</dbReference>
<dbReference type="AlphaFoldDB" id="A0KLI9"/>
<dbReference type="HOGENOM" id="CLU_2784629_0_0_6"/>
<accession>A0KLI9</accession>
<reference evidence="1 2" key="1">
    <citation type="journal article" date="2006" name="J. Bacteriol.">
        <title>Genome sequence of Aeromonas hydrophila ATCC 7966T: jack of all trades.</title>
        <authorList>
            <person name="Seshadri R."/>
            <person name="Joseph S.W."/>
            <person name="Chopra A.K."/>
            <person name="Sha J."/>
            <person name="Shaw J."/>
            <person name="Graf J."/>
            <person name="Haft D."/>
            <person name="Wu M."/>
            <person name="Ren Q."/>
            <person name="Rosovitz M.J."/>
            <person name="Madupu R."/>
            <person name="Tallon L."/>
            <person name="Kim M."/>
            <person name="Jin S."/>
            <person name="Vuong H."/>
            <person name="Stine O.C."/>
            <person name="Ali A."/>
            <person name="Horneman A.J."/>
            <person name="Heidelberg J.F."/>
        </authorList>
    </citation>
    <scope>NUCLEOTIDE SEQUENCE [LARGE SCALE GENOMIC DNA]</scope>
    <source>
        <strain evidence="2">ATCC 7966 / DSM 30187 / BCRC 13018 / CCUG 14551 / JCM 1027 / KCTC 2358 / NCIMB 9240 / NCTC 8049</strain>
    </source>
</reference>
<keyword evidence="2" id="KW-1185">Reference proteome</keyword>
<gene>
    <name evidence="1" type="ordered locus">AHA_2632</name>
</gene>
<proteinExistence type="predicted"/>
<organism evidence="1 2">
    <name type="scientific">Aeromonas hydrophila subsp. hydrophila (strain ATCC 7966 / DSM 30187 / BCRC 13018 / CCUG 14551 / JCM 1027 / KCTC 2358 / NCIMB 9240 / NCTC 8049)</name>
    <dbReference type="NCBI Taxonomy" id="380703"/>
    <lineage>
        <taxon>Bacteria</taxon>
        <taxon>Pseudomonadati</taxon>
        <taxon>Pseudomonadota</taxon>
        <taxon>Gammaproteobacteria</taxon>
        <taxon>Aeromonadales</taxon>
        <taxon>Aeromonadaceae</taxon>
        <taxon>Aeromonas</taxon>
    </lineage>
</organism>
<evidence type="ECO:0000313" key="2">
    <source>
        <dbReference type="Proteomes" id="UP000000756"/>
    </source>
</evidence>
<protein>
    <submittedName>
        <fullName evidence="1">Uncharacterized protein</fullName>
    </submittedName>
</protein>
<dbReference type="EMBL" id="CP000462">
    <property type="protein sequence ID" value="ABK39897.1"/>
    <property type="molecule type" value="Genomic_DNA"/>
</dbReference>
<name>A0KLI9_AERHH</name>
<evidence type="ECO:0000313" key="1">
    <source>
        <dbReference type="EMBL" id="ABK39897.1"/>
    </source>
</evidence>
<sequence>MFYLPVKASIPPRQIVPGLIIRLLQGALPQLGDAEPLLAHRFLFQRLQCPRIGQGEGMVAKQQSRLRQ</sequence>